<feature type="region of interest" description="Disordered" evidence="4">
    <location>
        <begin position="802"/>
        <end position="879"/>
    </location>
</feature>
<name>A0A1S8BD35_9PEZI</name>
<dbReference type="AlphaFoldDB" id="A0A1S8BD35"/>
<evidence type="ECO:0000256" key="3">
    <source>
        <dbReference type="ARBA" id="ARBA00023128"/>
    </source>
</evidence>
<dbReference type="InterPro" id="IPR011990">
    <property type="entry name" value="TPR-like_helical_dom_sf"/>
</dbReference>
<feature type="compositionally biased region" description="Basic and acidic residues" evidence="4">
    <location>
        <begin position="777"/>
        <end position="786"/>
    </location>
</feature>
<evidence type="ECO:0000313" key="6">
    <source>
        <dbReference type="Proteomes" id="UP000190776"/>
    </source>
</evidence>
<accession>A0A1S8BD35</accession>
<dbReference type="InterPro" id="IPR002885">
    <property type="entry name" value="PPR_rpt"/>
</dbReference>
<evidence type="ECO:0000256" key="1">
    <source>
        <dbReference type="ARBA" id="ARBA00004173"/>
    </source>
</evidence>
<dbReference type="EMBL" id="MSZU01000084">
    <property type="protein sequence ID" value="OMP85223.1"/>
    <property type="molecule type" value="Genomic_DNA"/>
</dbReference>
<dbReference type="OrthoDB" id="185373at2759"/>
<keyword evidence="2" id="KW-0809">Transit peptide</keyword>
<evidence type="ECO:0000256" key="4">
    <source>
        <dbReference type="SAM" id="MobiDB-lite"/>
    </source>
</evidence>
<dbReference type="Pfam" id="PF12921">
    <property type="entry name" value="ATP13"/>
    <property type="match status" value="1"/>
</dbReference>
<organism evidence="5 6">
    <name type="scientific">Diplodia seriata</name>
    <dbReference type="NCBI Taxonomy" id="420778"/>
    <lineage>
        <taxon>Eukaryota</taxon>
        <taxon>Fungi</taxon>
        <taxon>Dikarya</taxon>
        <taxon>Ascomycota</taxon>
        <taxon>Pezizomycotina</taxon>
        <taxon>Dothideomycetes</taxon>
        <taxon>Dothideomycetes incertae sedis</taxon>
        <taxon>Botryosphaeriales</taxon>
        <taxon>Botryosphaeriaceae</taxon>
        <taxon>Diplodia</taxon>
    </lineage>
</organism>
<reference evidence="5 6" key="1">
    <citation type="submission" date="2017-01" db="EMBL/GenBank/DDBJ databases">
        <title>Draft genome sequence of Diplodia seriata F98.1, a fungal species involved in grapevine trunk diseases.</title>
        <authorList>
            <person name="Robert-Siegwald G."/>
            <person name="Vallet J."/>
            <person name="Abou-Mansour E."/>
            <person name="Xu J."/>
            <person name="Rey P."/>
            <person name="Bertsch C."/>
            <person name="Rego C."/>
            <person name="Larignon P."/>
            <person name="Fontaine F."/>
            <person name="Lebrun M.-H."/>
        </authorList>
    </citation>
    <scope>NUCLEOTIDE SEQUENCE [LARGE SCALE GENOMIC DNA]</scope>
    <source>
        <strain evidence="5 6">F98.1</strain>
    </source>
</reference>
<keyword evidence="3" id="KW-0496">Mitochondrion</keyword>
<gene>
    <name evidence="5" type="ORF">BK809_0003892</name>
</gene>
<evidence type="ECO:0008006" key="7">
    <source>
        <dbReference type="Google" id="ProtNLM"/>
    </source>
</evidence>
<dbReference type="Proteomes" id="UP000190776">
    <property type="component" value="Unassembled WGS sequence"/>
</dbReference>
<evidence type="ECO:0000256" key="2">
    <source>
        <dbReference type="ARBA" id="ARBA00022946"/>
    </source>
</evidence>
<dbReference type="Pfam" id="PF13812">
    <property type="entry name" value="PPR_3"/>
    <property type="match status" value="1"/>
</dbReference>
<evidence type="ECO:0000313" key="5">
    <source>
        <dbReference type="EMBL" id="OMP85223.1"/>
    </source>
</evidence>
<dbReference type="Gene3D" id="1.25.40.10">
    <property type="entry name" value="Tetratricopeptide repeat domain"/>
    <property type="match status" value="1"/>
</dbReference>
<dbReference type="GO" id="GO:0005739">
    <property type="term" value="C:mitochondrion"/>
    <property type="evidence" value="ECO:0007669"/>
    <property type="project" value="UniProtKB-SubCell"/>
</dbReference>
<dbReference type="InterPro" id="IPR024319">
    <property type="entry name" value="ATPase_expression_mit"/>
</dbReference>
<sequence length="879" mass="100024">MAANGFARRLEPSRFIINASPPTAATARRLRWRLYPSAHRPTCPPRAQQQRRNSHAIYADLPSFEIPGRESAPKSTREAETALEAVSEIAGRQYQSPLDLPRTASAKPIDYKKHLPSALRARETYTIYRCMVDGAHDTAFVSSVPPVTFTEILRLIGASSELEQTKNALEHSWWMRGARFPSINASMDKFVHATRLMMTIRKQANIAVRLADYKLLLGCAAAASDRFTALDLWRDLQQDGLEPDIECYNAIMHAVLWDRRMRDGIWRNPLSWKVDNFFLGARENGVLPYGLSLGGYEKQVKEIFDELLGLHHVGDETTVIHLITAYAREGNIMGVKDILRRVWNIHVDELTSAGAQRSPRRRFEASAPLHPTPRLLDAVGHAFGTNGDVPAALRTVDFISTTYKLAIPPAVWSELLTWTYVQSMPLSGRAKLNHGFANPLSLGAAERLWQTLTAPPYNVRPTMKMFHLSIKRLTGSHCHDAALARIRDGVALYRAHVAAARAAAHAMRGSQVVAEMKAGAAGLPRGRHAQKQSRSSLVATRDARVTTVRRDRAMIRRWCNWYLKRGFGQDFPWEKPLQQAMRENDGYGGGAQDHQDQDQDRVPVEYVYDTPPDWAERVVPDFIAEFADFCPPVVRYRTHTGGVTLELREFPAADGFRRWLEEGVAAEDEVEHLWEMGREKRVVTELLEEGIEKKVRPRRTTRRRVGSDVLPERETGEKRESEALTGKEEGQCDLEQVASMWRASGFTVEFVGSKGQRIRERQKRAREEKKAKKEKPAKKQEQAREFEPEYVGSLWERIREWKKRDGERKKSNRERKMARKEGQGRGLTPEQVAEQVASRWRASGFTPEFVGSKGQRIRERQKRDRERKKARKEGEVATV</sequence>
<protein>
    <recommendedName>
        <fullName evidence="7">Pentatricopeptide repeat domain-containing protein</fullName>
    </recommendedName>
</protein>
<proteinExistence type="predicted"/>
<feature type="region of interest" description="Disordered" evidence="4">
    <location>
        <begin position="697"/>
        <end position="730"/>
    </location>
</feature>
<comment type="subcellular location">
    <subcellularLocation>
        <location evidence="1">Mitochondrion</location>
    </subcellularLocation>
</comment>
<feature type="compositionally biased region" description="Basic and acidic residues" evidence="4">
    <location>
        <begin position="710"/>
        <end position="730"/>
    </location>
</feature>
<comment type="caution">
    <text evidence="5">The sequence shown here is derived from an EMBL/GenBank/DDBJ whole genome shotgun (WGS) entry which is preliminary data.</text>
</comment>
<feature type="region of interest" description="Disordered" evidence="4">
    <location>
        <begin position="757"/>
        <end position="786"/>
    </location>
</feature>